<evidence type="ECO:0000256" key="2">
    <source>
        <dbReference type="ARBA" id="ARBA00006561"/>
    </source>
</evidence>
<dbReference type="SUPFAM" id="SSF46548">
    <property type="entry name" value="alpha-helical ferredoxin"/>
    <property type="match status" value="2"/>
</dbReference>
<comment type="similarity">
    <text evidence="2">Belongs to the HdrA family.</text>
</comment>
<dbReference type="PANTHER" id="PTHR43498:SF1">
    <property type="entry name" value="COB--COM HETERODISULFIDE REDUCTASE IRON-SULFUR SUBUNIT A"/>
    <property type="match status" value="1"/>
</dbReference>
<dbReference type="PROSITE" id="PS00198">
    <property type="entry name" value="4FE4S_FER_1"/>
    <property type="match status" value="2"/>
</dbReference>
<dbReference type="PRINTS" id="PR00419">
    <property type="entry name" value="ADXRDTASE"/>
</dbReference>
<dbReference type="GO" id="GO:0016491">
    <property type="term" value="F:oxidoreductase activity"/>
    <property type="evidence" value="ECO:0007669"/>
    <property type="project" value="UniProtKB-KW"/>
</dbReference>
<dbReference type="RefSeq" id="WP_025774677.1">
    <property type="nucleotide sequence ID" value="NZ_DF238840.1"/>
</dbReference>
<evidence type="ECO:0000256" key="9">
    <source>
        <dbReference type="SAM" id="MobiDB-lite"/>
    </source>
</evidence>
<feature type="domain" description="4Fe-4S ferredoxin-type" evidence="10">
    <location>
        <begin position="1442"/>
        <end position="1471"/>
    </location>
</feature>
<dbReference type="SUPFAM" id="SSF54862">
    <property type="entry name" value="4Fe-4S ferredoxins"/>
    <property type="match status" value="1"/>
</dbReference>
<keyword evidence="7" id="KW-0408">Iron</keyword>
<evidence type="ECO:0000259" key="10">
    <source>
        <dbReference type="PROSITE" id="PS51379"/>
    </source>
</evidence>
<evidence type="ECO:0000256" key="8">
    <source>
        <dbReference type="ARBA" id="ARBA00023014"/>
    </source>
</evidence>
<dbReference type="Proteomes" id="UP000063718">
    <property type="component" value="Unassembled WGS sequence"/>
</dbReference>
<dbReference type="PROSITE" id="PS51379">
    <property type="entry name" value="4FE4S_FER_2"/>
    <property type="match status" value="3"/>
</dbReference>
<proteinExistence type="inferred from homology"/>
<gene>
    <name evidence="11" type="ORF">MTY_2305</name>
</gene>
<dbReference type="Pfam" id="PF07992">
    <property type="entry name" value="Pyr_redox_2"/>
    <property type="match status" value="3"/>
</dbReference>
<evidence type="ECO:0000256" key="7">
    <source>
        <dbReference type="ARBA" id="ARBA00023004"/>
    </source>
</evidence>
<dbReference type="EMBL" id="DF238840">
    <property type="protein sequence ID" value="GAF26965.1"/>
    <property type="molecule type" value="Genomic_DNA"/>
</dbReference>
<dbReference type="Gene3D" id="1.10.1060.10">
    <property type="entry name" value="Alpha-helical ferredoxin"/>
    <property type="match status" value="2"/>
</dbReference>
<dbReference type="InterPro" id="IPR009051">
    <property type="entry name" value="Helical_ferredxn"/>
</dbReference>
<dbReference type="SUPFAM" id="SSF51905">
    <property type="entry name" value="FAD/NAD(P)-binding domain"/>
    <property type="match status" value="3"/>
</dbReference>
<dbReference type="InterPro" id="IPR017896">
    <property type="entry name" value="4Fe4S_Fe-S-bd"/>
</dbReference>
<dbReference type="SUPFAM" id="SSF51971">
    <property type="entry name" value="Nucleotide-binding domain"/>
    <property type="match status" value="2"/>
</dbReference>
<keyword evidence="5" id="KW-0274">FAD</keyword>
<evidence type="ECO:0000256" key="3">
    <source>
        <dbReference type="ARBA" id="ARBA00022485"/>
    </source>
</evidence>
<dbReference type="Gene3D" id="3.50.50.60">
    <property type="entry name" value="FAD/NAD(P)-binding domain"/>
    <property type="match status" value="4"/>
</dbReference>
<evidence type="ECO:0000256" key="6">
    <source>
        <dbReference type="ARBA" id="ARBA00023002"/>
    </source>
</evidence>
<feature type="domain" description="4Fe-4S ferredoxin-type" evidence="10">
    <location>
        <begin position="1412"/>
        <end position="1441"/>
    </location>
</feature>
<dbReference type="Pfam" id="PF13237">
    <property type="entry name" value="Fer4_10"/>
    <property type="match status" value="1"/>
</dbReference>
<keyword evidence="3" id="KW-0004">4Fe-4S</keyword>
<keyword evidence="5" id="KW-0285">Flavoprotein</keyword>
<dbReference type="InterPro" id="IPR017900">
    <property type="entry name" value="4Fe4S_Fe_S_CS"/>
</dbReference>
<dbReference type="InterPro" id="IPR039650">
    <property type="entry name" value="HdrA-like"/>
</dbReference>
<keyword evidence="8" id="KW-0411">Iron-sulfur</keyword>
<keyword evidence="4" id="KW-0479">Metal-binding</keyword>
<dbReference type="Gene3D" id="3.30.70.20">
    <property type="match status" value="1"/>
</dbReference>
<evidence type="ECO:0000256" key="4">
    <source>
        <dbReference type="ARBA" id="ARBA00022723"/>
    </source>
</evidence>
<name>A0A0S6UDW4_NEOTH</name>
<organism evidence="11">
    <name type="scientific">Moorella thermoacetica Y72</name>
    <dbReference type="NCBI Taxonomy" id="1325331"/>
    <lineage>
        <taxon>Bacteria</taxon>
        <taxon>Bacillati</taxon>
        <taxon>Bacillota</taxon>
        <taxon>Clostridia</taxon>
        <taxon>Neomoorellales</taxon>
        <taxon>Neomoorellaceae</taxon>
        <taxon>Neomoorella</taxon>
    </lineage>
</organism>
<dbReference type="InterPro" id="IPR023753">
    <property type="entry name" value="FAD/NAD-binding_dom"/>
</dbReference>
<dbReference type="InterPro" id="IPR036188">
    <property type="entry name" value="FAD/NAD-bd_sf"/>
</dbReference>
<accession>A0A0S6UDW4</accession>
<dbReference type="Pfam" id="PF14691">
    <property type="entry name" value="Fer4_20"/>
    <property type="match status" value="1"/>
</dbReference>
<dbReference type="PANTHER" id="PTHR43498">
    <property type="entry name" value="FERREDOXIN:COB-COM HETERODISULFIDE REDUCTASE SUBUNIT A"/>
    <property type="match status" value="1"/>
</dbReference>
<evidence type="ECO:0000256" key="5">
    <source>
        <dbReference type="ARBA" id="ARBA00022827"/>
    </source>
</evidence>
<feature type="region of interest" description="Disordered" evidence="9">
    <location>
        <begin position="572"/>
        <end position="591"/>
    </location>
</feature>
<feature type="domain" description="4Fe-4S ferredoxin-type" evidence="10">
    <location>
        <begin position="105"/>
        <end position="135"/>
    </location>
</feature>
<dbReference type="GO" id="GO:0051539">
    <property type="term" value="F:4 iron, 4 sulfur cluster binding"/>
    <property type="evidence" value="ECO:0007669"/>
    <property type="project" value="UniProtKB-KW"/>
</dbReference>
<dbReference type="InterPro" id="IPR028261">
    <property type="entry name" value="DPD_II"/>
</dbReference>
<reference evidence="11" key="1">
    <citation type="journal article" date="2014" name="Gene">
        <title>Genome-guided analysis of transformation efficiency and carbon dioxide assimilation by Moorella thermoacetica Y72.</title>
        <authorList>
            <person name="Tsukahara K."/>
            <person name="Kita A."/>
            <person name="Nakashimada Y."/>
            <person name="Hoshino T."/>
            <person name="Murakami K."/>
        </authorList>
    </citation>
    <scope>NUCLEOTIDE SEQUENCE [LARGE SCALE GENOMIC DNA]</scope>
    <source>
        <strain evidence="11">Y72</strain>
    </source>
</reference>
<evidence type="ECO:0000313" key="11">
    <source>
        <dbReference type="EMBL" id="GAF26965.1"/>
    </source>
</evidence>
<sequence length="1487" mass="162763">MSAKKETTPAVGAVLVLGGGIAGMQSALDLANAGYLVHMVTESSSIGGHMAQLDKTFPTNECAMCLLGPRMTDTSNHPNIRLHTCATLEKVEGEKGNFTVQIREKPRYVNIQECTACGDCEQACPVSIPNEYNQEMGTRKAIHKMFPQAVPNKYLITKRGTPPCRSTCPAGTNVQGYVALISQGKFAEALEVVHRRMPFAGICGRICHHPCETECNRGQYDDPIAIATLKRAAYDYGWEAEASREKERRPELPSRKEKVAIIGAGPAGLTAAQDLALAGYQVTIYDALNQPGGMLRGGIPRYRLPMEVVDRETQRILNLGIKFVPNTVVGKDINLKDLQKEYNAVIIAVGLQQSRMLKLDGSELEGILPGVNFLREAALGGRPEVGEKVVVIGGGNVAIDVARTARRLGAREVHLACLESREEMPAHPWEVEEALEEGIILHPSWGPKRFLGAKGRVTGIELMQCTRVFDEEHRFNPQYNPEVTQTLTADTIIMAIGQAADLSLLGEKSPVATNRGLIKADPLTLATSVPGVFACGDIVRGPASVVEAVASGHEAAESVKRYLQGEDLAAGRSLEKEPHLDPPPNVVPFPGRRQAQAMAPVEERVKDFREVYQGFTPEEAIAEAKRCLNCGICSECLQCEAVCKKKAIEHWQQEKVTKLKVGSIVLAPGFELFDATLTGEYGYGYYANVLTSLEFERLLSATGPTESHVLRPSDQRPPKKVAFIQCVGSRDCEREGSPYCSAICCMYSTKEALIAREHDANIEPTIFYLDIRAYGKNFDRYVESAKAGGVRYVRAMISRVEEDPQTKNLIIQYYTDGRVQREEFDLVVLAVGVKPPIDAEKIAAATGIELNPYGFAKTQPFEPVATTRDGIYVAGVFQGPRDIPETVVNASAAAACAGAAMAPGRNTMITPKEYPPERDVSREEPRVGVFICHCGINIAGVVDVKAVVEAATKLPGVVHAEDNLYTCSQDTLKKIKDAIQEYRLNRVVVASCTIRTHQPLFREALREAGLNQFYFEMANIRDQCSWVHRNEPANATLKAIDLVRMAVAKVKRHEALHLQPVPVIQKALIIGGGVAGLTAALNVAEQGFEAYIVEREAELGGQVRNLRTTLEGEDLQALLRDLITRVQANPRIQVFTRARIEDFGGHQGHFTTTISLGEPGREHVRRTQTLEHGVVIVATGSQEIKTDAYLLGQDERVITNTRLEQALADGHWDQEKNKQVVFIQCVGSRDQEHPYCSRTCCAQTIKNALAIKRRNPEAQVYVLYRDIRTYAFMEDYYRQAREAGVLFIAYDPGDPPRVRQREIGLLEVMVKDTDSGKELVLWPDQLVLATGAVAPDGVEELASLLKLPLNEDRFYVETHAKLAPIDFPTAGIFLCGAGHAPKLAAEAIAQAEGAVARACTILARENLMVGGVVAVVDENKCAACLTCVRVCPFNVPRINERNVAEINAVQCMGCGTCAGECPAKAIQLQFYKDDQLLAKVAGLFGEV</sequence>
<dbReference type="Gene3D" id="3.40.50.720">
    <property type="entry name" value="NAD(P)-binding Rossmann-like Domain"/>
    <property type="match status" value="1"/>
</dbReference>
<evidence type="ECO:0000256" key="1">
    <source>
        <dbReference type="ARBA" id="ARBA00001974"/>
    </source>
</evidence>
<comment type="cofactor">
    <cofactor evidence="1">
        <name>FAD</name>
        <dbReference type="ChEBI" id="CHEBI:57692"/>
    </cofactor>
</comment>
<dbReference type="GO" id="GO:0046872">
    <property type="term" value="F:metal ion binding"/>
    <property type="evidence" value="ECO:0007669"/>
    <property type="project" value="UniProtKB-KW"/>
</dbReference>
<protein>
    <submittedName>
        <fullName evidence="11">NADPH-dependent glutamate synthase beta chain and related oxidoreductases</fullName>
    </submittedName>
</protein>
<keyword evidence="6" id="KW-0560">Oxidoreductase</keyword>